<dbReference type="AlphaFoldDB" id="A0A7G9FNI4"/>
<accession>A0A7G9FNI4</accession>
<dbReference type="Proteomes" id="UP000515819">
    <property type="component" value="Chromosome"/>
</dbReference>
<evidence type="ECO:0000313" key="1">
    <source>
        <dbReference type="EMBL" id="QNM00116.1"/>
    </source>
</evidence>
<organism evidence="1 2">
    <name type="scientific">Wujia chipingensis</name>
    <dbReference type="NCBI Taxonomy" id="2763670"/>
    <lineage>
        <taxon>Bacteria</taxon>
        <taxon>Bacillati</taxon>
        <taxon>Bacillota</taxon>
        <taxon>Clostridia</taxon>
        <taxon>Lachnospirales</taxon>
        <taxon>Lachnospiraceae</taxon>
        <taxon>Wujia</taxon>
    </lineage>
</organism>
<reference evidence="1 2" key="1">
    <citation type="submission" date="2020-08" db="EMBL/GenBank/DDBJ databases">
        <authorList>
            <person name="Liu C."/>
            <person name="Sun Q."/>
        </authorList>
    </citation>
    <scope>NUCLEOTIDE SEQUENCE [LARGE SCALE GENOMIC DNA]</scope>
    <source>
        <strain evidence="1 2">NSJ-4</strain>
    </source>
</reference>
<proteinExistence type="predicted"/>
<protein>
    <submittedName>
        <fullName evidence="1">Uncharacterized protein</fullName>
    </submittedName>
</protein>
<sequence>MDFTNFTNINARITAWGGIKQTAFNKKKYAAAEASWNLLSPQEIAMLDQQIPYGVEAFSFVATPTAILVYEAKTVRVIPIRDIMWIYGNVVKQTMNFIPTSKFHTLYLLARDGGTYSLGQITTGGFSKKAPLDEAVAQLQNLLFPYRKGIVYGYSDEIANYFQGNFAGAVQMVDAKSMEP</sequence>
<dbReference type="EMBL" id="CP060632">
    <property type="protein sequence ID" value="QNM00116.1"/>
    <property type="molecule type" value="Genomic_DNA"/>
</dbReference>
<dbReference type="RefSeq" id="WP_118374263.1">
    <property type="nucleotide sequence ID" value="NZ_CP060632.1"/>
</dbReference>
<gene>
    <name evidence="1" type="ORF">H9Q76_02090</name>
</gene>
<evidence type="ECO:0000313" key="2">
    <source>
        <dbReference type="Proteomes" id="UP000515819"/>
    </source>
</evidence>
<name>A0A7G9FNI4_9FIRM</name>
<dbReference type="KEGG" id="wcp:H9Q76_02090"/>
<keyword evidence="2" id="KW-1185">Reference proteome</keyword>